<name>A0ABS7E4F7_9GAMM</name>
<dbReference type="Pfam" id="PF04403">
    <property type="entry name" value="PqiA"/>
    <property type="match status" value="2"/>
</dbReference>
<dbReference type="InterPro" id="IPR051800">
    <property type="entry name" value="PqiA-PqiB_transport"/>
</dbReference>
<dbReference type="PANTHER" id="PTHR30462">
    <property type="entry name" value="INTERMEMBRANE TRANSPORT PROTEIN PQIB-RELATED"/>
    <property type="match status" value="1"/>
</dbReference>
<keyword evidence="5 8" id="KW-0812">Transmembrane</keyword>
<keyword evidence="4" id="KW-0997">Cell inner membrane</keyword>
<keyword evidence="7 8" id="KW-0472">Membrane</keyword>
<evidence type="ECO:0000256" key="1">
    <source>
        <dbReference type="ARBA" id="ARBA00004429"/>
    </source>
</evidence>
<evidence type="ECO:0000256" key="8">
    <source>
        <dbReference type="SAM" id="Phobius"/>
    </source>
</evidence>
<evidence type="ECO:0000313" key="10">
    <source>
        <dbReference type="Proteomes" id="UP001195963"/>
    </source>
</evidence>
<evidence type="ECO:0000313" key="9">
    <source>
        <dbReference type="EMBL" id="MBW8183912.1"/>
    </source>
</evidence>
<organism evidence="9 10">
    <name type="scientific">Shewanella nanhaiensis</name>
    <dbReference type="NCBI Taxonomy" id="2864872"/>
    <lineage>
        <taxon>Bacteria</taxon>
        <taxon>Pseudomonadati</taxon>
        <taxon>Pseudomonadota</taxon>
        <taxon>Gammaproteobacteria</taxon>
        <taxon>Alteromonadales</taxon>
        <taxon>Shewanellaceae</taxon>
        <taxon>Shewanella</taxon>
    </lineage>
</organism>
<feature type="transmembrane region" description="Helical" evidence="8">
    <location>
        <begin position="294"/>
        <end position="320"/>
    </location>
</feature>
<evidence type="ECO:0000256" key="7">
    <source>
        <dbReference type="ARBA" id="ARBA00023136"/>
    </source>
</evidence>
<dbReference type="Proteomes" id="UP001195963">
    <property type="component" value="Unassembled WGS sequence"/>
</dbReference>
<comment type="subcellular location">
    <subcellularLocation>
        <location evidence="1">Cell inner membrane</location>
        <topology evidence="1">Multi-pass membrane protein</topology>
    </subcellularLocation>
</comment>
<comment type="caution">
    <text evidence="9">The sequence shown here is derived from an EMBL/GenBank/DDBJ whole genome shotgun (WGS) entry which is preliminary data.</text>
</comment>
<dbReference type="NCBIfam" id="TIGR00155">
    <property type="entry name" value="pqiA_fam"/>
    <property type="match status" value="1"/>
</dbReference>
<feature type="transmembrane region" description="Helical" evidence="8">
    <location>
        <begin position="99"/>
        <end position="127"/>
    </location>
</feature>
<evidence type="ECO:0000256" key="6">
    <source>
        <dbReference type="ARBA" id="ARBA00022989"/>
    </source>
</evidence>
<evidence type="ECO:0000256" key="4">
    <source>
        <dbReference type="ARBA" id="ARBA00022519"/>
    </source>
</evidence>
<keyword evidence="10" id="KW-1185">Reference proteome</keyword>
<dbReference type="RefSeq" id="WP_220109470.1">
    <property type="nucleotide sequence ID" value="NZ_JAHZST010000005.1"/>
</dbReference>
<comment type="similarity">
    <text evidence="2">Belongs to the PqiA family.</text>
</comment>
<feature type="transmembrane region" description="Helical" evidence="8">
    <location>
        <begin position="55"/>
        <end position="79"/>
    </location>
</feature>
<evidence type="ECO:0000256" key="3">
    <source>
        <dbReference type="ARBA" id="ARBA00022475"/>
    </source>
</evidence>
<gene>
    <name evidence="9" type="ORF">K0625_09530</name>
</gene>
<evidence type="ECO:0000256" key="5">
    <source>
        <dbReference type="ARBA" id="ARBA00022692"/>
    </source>
</evidence>
<feature type="transmembrane region" description="Helical" evidence="8">
    <location>
        <begin position="148"/>
        <end position="169"/>
    </location>
</feature>
<feature type="transmembrane region" description="Helical" evidence="8">
    <location>
        <begin position="341"/>
        <end position="361"/>
    </location>
</feature>
<reference evidence="9 10" key="1">
    <citation type="submission" date="2021-07" db="EMBL/GenBank/DDBJ databases">
        <title>Shewanella sp. nov, isolated from SCS.</title>
        <authorList>
            <person name="Cao W.R."/>
        </authorList>
    </citation>
    <scope>NUCLEOTIDE SEQUENCE [LARGE SCALE GENOMIC DNA]</scope>
    <source>
        <strain evidence="9 10">NR704-98</strain>
    </source>
</reference>
<feature type="transmembrane region" description="Helical" evidence="8">
    <location>
        <begin position="367"/>
        <end position="390"/>
    </location>
</feature>
<dbReference type="PANTHER" id="PTHR30462:SF3">
    <property type="entry name" value="INTERMEMBRANE TRANSPORT PROTEIN PQIA"/>
    <property type="match status" value="1"/>
</dbReference>
<keyword evidence="3" id="KW-1003">Cell membrane</keyword>
<feature type="transmembrane region" description="Helical" evidence="8">
    <location>
        <begin position="175"/>
        <end position="195"/>
    </location>
</feature>
<keyword evidence="6 8" id="KW-1133">Transmembrane helix</keyword>
<dbReference type="InterPro" id="IPR005219">
    <property type="entry name" value="PqiA-like_proteobact"/>
</dbReference>
<dbReference type="EMBL" id="JAHZST010000005">
    <property type="protein sequence ID" value="MBW8183912.1"/>
    <property type="molecule type" value="Genomic_DNA"/>
</dbReference>
<accession>A0ABS7E4F7</accession>
<proteinExistence type="inferred from homology"/>
<evidence type="ECO:0000256" key="2">
    <source>
        <dbReference type="ARBA" id="ARBA00007555"/>
    </source>
</evidence>
<dbReference type="InterPro" id="IPR007498">
    <property type="entry name" value="PqiA-like"/>
</dbReference>
<protein>
    <submittedName>
        <fullName evidence="9">Paraquat-inducible protein A</fullName>
    </submittedName>
</protein>
<sequence length="408" mass="45397">MIIKNIESDVSGEKEVCHECDLNVVIPSLRVNQKAVCPRCGYLLSAKRANSLERILALSITALIFLIASTLFDFISFKSSGLENNIKMLDSVGILIDSGYTALAIIELVTVFFIPAFVLLSLIYLLSFLINGRYPWKGHRLMGIIFKLIPWNMVEIFLVGTLVSLIKIISLADIILGPSFFAFILFSVSMTAALLHIDRRYLFQVLGSRYAENTKVSTSTSVKQEEPAINESLVHHVDPSLSIQKTWALIITSILLYIPANTLPIMNTRLLGQDDPSTIIGGVILLWHHGSYPIAMVIFVASIMVPIAKILVLIWLNYSVQTNSMKLEHQRIILYRIAEFVGRWSMIDIFVVIILASLVQLGNTMSIVPGAATFAFSGVVVVTMLAAMSFEPKLIYNYKSAYENRSTS</sequence>
<feature type="transmembrane region" description="Helical" evidence="8">
    <location>
        <begin position="247"/>
        <end position="266"/>
    </location>
</feature>